<dbReference type="OrthoDB" id="3258400at2759"/>
<accession>A0A0D0AFV2</accession>
<sequence>MSYYDNQVAYPPVAPAANTDILDYYANAPQLLFPTPSELLTDLSTPSAQIATSLPMQREQSQTSERSTEPPVSTPPNTSKTESQRKARQRAVAEEIGFIPTDPDTISSHEKKRHYLECLEHYVLYLHEQLRLVNTAPLDLERVSTYRGLSSRSIRTLLVHMQNTNRRLHENTLEEEQVFLDLSGQVMAAHGGGFPMRRHSVDVTGSSYGTDTTSSDRVFLGTGLSLSGIEQRE</sequence>
<evidence type="ECO:0000256" key="1">
    <source>
        <dbReference type="SAM" id="MobiDB-lite"/>
    </source>
</evidence>
<dbReference type="EMBL" id="KN835296">
    <property type="protein sequence ID" value="KIK40626.1"/>
    <property type="molecule type" value="Genomic_DNA"/>
</dbReference>
<feature type="compositionally biased region" description="Polar residues" evidence="1">
    <location>
        <begin position="52"/>
        <end position="65"/>
    </location>
</feature>
<dbReference type="InParanoid" id="A0A0D0AFV2"/>
<gene>
    <name evidence="2" type="ORF">CY34DRAFT_86974</name>
</gene>
<keyword evidence="3" id="KW-1185">Reference proteome</keyword>
<proteinExistence type="predicted"/>
<dbReference type="Proteomes" id="UP000054485">
    <property type="component" value="Unassembled WGS sequence"/>
</dbReference>
<evidence type="ECO:0000313" key="3">
    <source>
        <dbReference type="Proteomes" id="UP000054485"/>
    </source>
</evidence>
<dbReference type="HOGENOM" id="CLU_1190568_0_0_1"/>
<name>A0A0D0AFV2_9AGAM</name>
<dbReference type="STRING" id="930992.A0A0D0AFV2"/>
<organism evidence="2 3">
    <name type="scientific">Suillus luteus UH-Slu-Lm8-n1</name>
    <dbReference type="NCBI Taxonomy" id="930992"/>
    <lineage>
        <taxon>Eukaryota</taxon>
        <taxon>Fungi</taxon>
        <taxon>Dikarya</taxon>
        <taxon>Basidiomycota</taxon>
        <taxon>Agaricomycotina</taxon>
        <taxon>Agaricomycetes</taxon>
        <taxon>Agaricomycetidae</taxon>
        <taxon>Boletales</taxon>
        <taxon>Suillineae</taxon>
        <taxon>Suillaceae</taxon>
        <taxon>Suillus</taxon>
    </lineage>
</organism>
<feature type="region of interest" description="Disordered" evidence="1">
    <location>
        <begin position="52"/>
        <end position="89"/>
    </location>
</feature>
<protein>
    <submittedName>
        <fullName evidence="2">Uncharacterized protein</fullName>
    </submittedName>
</protein>
<dbReference type="AlphaFoldDB" id="A0A0D0AFV2"/>
<reference evidence="2 3" key="1">
    <citation type="submission" date="2014-04" db="EMBL/GenBank/DDBJ databases">
        <authorList>
            <consortium name="DOE Joint Genome Institute"/>
            <person name="Kuo A."/>
            <person name="Ruytinx J."/>
            <person name="Rineau F."/>
            <person name="Colpaert J."/>
            <person name="Kohler A."/>
            <person name="Nagy L.G."/>
            <person name="Floudas D."/>
            <person name="Copeland A."/>
            <person name="Barry K.W."/>
            <person name="Cichocki N."/>
            <person name="Veneault-Fourrey C."/>
            <person name="LaButti K."/>
            <person name="Lindquist E.A."/>
            <person name="Lipzen A."/>
            <person name="Lundell T."/>
            <person name="Morin E."/>
            <person name="Murat C."/>
            <person name="Sun H."/>
            <person name="Tunlid A."/>
            <person name="Henrissat B."/>
            <person name="Grigoriev I.V."/>
            <person name="Hibbett D.S."/>
            <person name="Martin F."/>
            <person name="Nordberg H.P."/>
            <person name="Cantor M.N."/>
            <person name="Hua S.X."/>
        </authorList>
    </citation>
    <scope>NUCLEOTIDE SEQUENCE [LARGE SCALE GENOMIC DNA]</scope>
    <source>
        <strain evidence="2 3">UH-Slu-Lm8-n1</strain>
    </source>
</reference>
<reference evidence="3" key="2">
    <citation type="submission" date="2015-01" db="EMBL/GenBank/DDBJ databases">
        <title>Evolutionary Origins and Diversification of the Mycorrhizal Mutualists.</title>
        <authorList>
            <consortium name="DOE Joint Genome Institute"/>
            <consortium name="Mycorrhizal Genomics Consortium"/>
            <person name="Kohler A."/>
            <person name="Kuo A."/>
            <person name="Nagy L.G."/>
            <person name="Floudas D."/>
            <person name="Copeland A."/>
            <person name="Barry K.W."/>
            <person name="Cichocki N."/>
            <person name="Veneault-Fourrey C."/>
            <person name="LaButti K."/>
            <person name="Lindquist E.A."/>
            <person name="Lipzen A."/>
            <person name="Lundell T."/>
            <person name="Morin E."/>
            <person name="Murat C."/>
            <person name="Riley R."/>
            <person name="Ohm R."/>
            <person name="Sun H."/>
            <person name="Tunlid A."/>
            <person name="Henrissat B."/>
            <person name="Grigoriev I.V."/>
            <person name="Hibbett D.S."/>
            <person name="Martin F."/>
        </authorList>
    </citation>
    <scope>NUCLEOTIDE SEQUENCE [LARGE SCALE GENOMIC DNA]</scope>
    <source>
        <strain evidence="3">UH-Slu-Lm8-n1</strain>
    </source>
</reference>
<evidence type="ECO:0000313" key="2">
    <source>
        <dbReference type="EMBL" id="KIK40626.1"/>
    </source>
</evidence>